<dbReference type="EMBL" id="JBDFQZ010000012">
    <property type="protein sequence ID" value="KAK9673517.1"/>
    <property type="molecule type" value="Genomic_DNA"/>
</dbReference>
<gene>
    <name evidence="1" type="ORF">RND81_12G172400</name>
</gene>
<keyword evidence="2" id="KW-1185">Reference proteome</keyword>
<dbReference type="PANTHER" id="PTHR34835:SF34">
    <property type="entry name" value="OS08G0555500 PROTEIN"/>
    <property type="match status" value="1"/>
</dbReference>
<evidence type="ECO:0000313" key="1">
    <source>
        <dbReference type="EMBL" id="KAK9673517.1"/>
    </source>
</evidence>
<organism evidence="1 2">
    <name type="scientific">Saponaria officinalis</name>
    <name type="common">Common soapwort</name>
    <name type="synonym">Lychnis saponaria</name>
    <dbReference type="NCBI Taxonomy" id="3572"/>
    <lineage>
        <taxon>Eukaryota</taxon>
        <taxon>Viridiplantae</taxon>
        <taxon>Streptophyta</taxon>
        <taxon>Embryophyta</taxon>
        <taxon>Tracheophyta</taxon>
        <taxon>Spermatophyta</taxon>
        <taxon>Magnoliopsida</taxon>
        <taxon>eudicotyledons</taxon>
        <taxon>Gunneridae</taxon>
        <taxon>Pentapetalae</taxon>
        <taxon>Caryophyllales</taxon>
        <taxon>Caryophyllaceae</taxon>
        <taxon>Caryophylleae</taxon>
        <taxon>Saponaria</taxon>
    </lineage>
</organism>
<sequence>MPEKGDDTVKKIVNPKVKTKKTKSTEEQRVAVVNIGFGGLLELKIEAIPKSIVPMIVKCFEHNSYMFRATNTKEFLLSKYDVYDVFCLPKEGDKVQLTATGHSKQSKEDNLKNEWRLKFGVKGNSNGIKMNELADRLKGCRESGVEFKKMFVVYNMSSFLAPAAKYLVDFKLLRAVEDVNRIRHMDWCSYIFDQVVESVGKVKKGNTFLCGCTLFLIISYFHIIEYRGKVLPHSIPLIKHWTDEMFNERAKAESNTGCLGSGPITRTKFLIYLQSADQRDGEQREVTSNASGNKDSESEYMFIKLPKGIDSDKKLMQELLIKN</sequence>
<dbReference type="PANTHER" id="PTHR34835">
    <property type="entry name" value="OS07G0283600 PROTEIN-RELATED"/>
    <property type="match status" value="1"/>
</dbReference>
<proteinExistence type="predicted"/>
<accession>A0AAW1HBR7</accession>
<evidence type="ECO:0000313" key="2">
    <source>
        <dbReference type="Proteomes" id="UP001443914"/>
    </source>
</evidence>
<name>A0AAW1HBR7_SAPOF</name>
<evidence type="ECO:0008006" key="3">
    <source>
        <dbReference type="Google" id="ProtNLM"/>
    </source>
</evidence>
<reference evidence="1" key="1">
    <citation type="submission" date="2024-03" db="EMBL/GenBank/DDBJ databases">
        <title>WGS assembly of Saponaria officinalis var. Norfolk2.</title>
        <authorList>
            <person name="Jenkins J."/>
            <person name="Shu S."/>
            <person name="Grimwood J."/>
            <person name="Barry K."/>
            <person name="Goodstein D."/>
            <person name="Schmutz J."/>
            <person name="Leebens-Mack J."/>
            <person name="Osbourn A."/>
        </authorList>
    </citation>
    <scope>NUCLEOTIDE SEQUENCE [LARGE SCALE GENOMIC DNA]</scope>
    <source>
        <strain evidence="1">JIC</strain>
    </source>
</reference>
<dbReference type="Proteomes" id="UP001443914">
    <property type="component" value="Unassembled WGS sequence"/>
</dbReference>
<dbReference type="AlphaFoldDB" id="A0AAW1HBR7"/>
<protein>
    <recommendedName>
        <fullName evidence="3">DUF1985 domain-containing protein</fullName>
    </recommendedName>
</protein>
<comment type="caution">
    <text evidence="1">The sequence shown here is derived from an EMBL/GenBank/DDBJ whole genome shotgun (WGS) entry which is preliminary data.</text>
</comment>